<dbReference type="VEuPathDB" id="TriTrypDB:Lsey_0440_0030"/>
<feature type="transmembrane region" description="Helical" evidence="2">
    <location>
        <begin position="75"/>
        <end position="98"/>
    </location>
</feature>
<dbReference type="InterPro" id="IPR007921">
    <property type="entry name" value="CHAP_dom"/>
</dbReference>
<name>A0A0N1PB04_LEPSE</name>
<proteinExistence type="predicted"/>
<reference evidence="4 5" key="1">
    <citation type="journal article" date="2015" name="PLoS Pathog.">
        <title>Leptomonas seymouri: Adaptations to the Dixenous Life Cycle Analyzed by Genome Sequencing, Transcriptome Profiling and Co-infection with Leishmania donovani.</title>
        <authorList>
            <person name="Kraeva N."/>
            <person name="Butenko A."/>
            <person name="Hlavacova J."/>
            <person name="Kostygov A."/>
            <person name="Myskova J."/>
            <person name="Grybchuk D."/>
            <person name="Lestinova T."/>
            <person name="Votypka J."/>
            <person name="Volf P."/>
            <person name="Opperdoes F."/>
            <person name="Flegontov P."/>
            <person name="Lukes J."/>
            <person name="Yurchenko V."/>
        </authorList>
    </citation>
    <scope>NUCLEOTIDE SEQUENCE [LARGE SCALE GENOMIC DNA]</scope>
    <source>
        <strain evidence="4 5">ATCC 30220</strain>
    </source>
</reference>
<keyword evidence="2" id="KW-1133">Transmembrane helix</keyword>
<keyword evidence="2" id="KW-0472">Membrane</keyword>
<dbReference type="PANTHER" id="PTHR30094">
    <property type="entry name" value="BIFUNCTIONAL GLUTATHIONYLSPERMIDINE SYNTHETASE/AMIDASE-RELATED"/>
    <property type="match status" value="1"/>
</dbReference>
<feature type="compositionally biased region" description="Low complexity" evidence="1">
    <location>
        <begin position="17"/>
        <end position="29"/>
    </location>
</feature>
<feature type="domain" description="Peptidase C51" evidence="3">
    <location>
        <begin position="169"/>
        <end position="341"/>
    </location>
</feature>
<accession>A0A0N1PB04</accession>
<dbReference type="PROSITE" id="PS50911">
    <property type="entry name" value="CHAP"/>
    <property type="match status" value="1"/>
</dbReference>
<evidence type="ECO:0000256" key="2">
    <source>
        <dbReference type="SAM" id="Phobius"/>
    </source>
</evidence>
<dbReference type="InterPro" id="IPR051705">
    <property type="entry name" value="Gsp_Synthetase/Amidase"/>
</dbReference>
<evidence type="ECO:0000313" key="5">
    <source>
        <dbReference type="Proteomes" id="UP000038009"/>
    </source>
</evidence>
<dbReference type="Gene3D" id="3.90.1720.10">
    <property type="entry name" value="endopeptidase domain like (from Nostoc punctiforme)"/>
    <property type="match status" value="1"/>
</dbReference>
<evidence type="ECO:0000256" key="1">
    <source>
        <dbReference type="SAM" id="MobiDB-lite"/>
    </source>
</evidence>
<comment type="caution">
    <text evidence="4">The sequence shown here is derived from an EMBL/GenBank/DDBJ whole genome shotgun (WGS) entry which is preliminary data.</text>
</comment>
<dbReference type="EMBL" id="LJSK01000440">
    <property type="protein sequence ID" value="KPI83093.1"/>
    <property type="molecule type" value="Genomic_DNA"/>
</dbReference>
<keyword evidence="2" id="KW-0812">Transmembrane</keyword>
<dbReference type="Pfam" id="PF05257">
    <property type="entry name" value="CHAP"/>
    <property type="match status" value="1"/>
</dbReference>
<organism evidence="4 5">
    <name type="scientific">Leptomonas seymouri</name>
    <dbReference type="NCBI Taxonomy" id="5684"/>
    <lineage>
        <taxon>Eukaryota</taxon>
        <taxon>Discoba</taxon>
        <taxon>Euglenozoa</taxon>
        <taxon>Kinetoplastea</taxon>
        <taxon>Metakinetoplastina</taxon>
        <taxon>Trypanosomatida</taxon>
        <taxon>Trypanosomatidae</taxon>
        <taxon>Leishmaniinae</taxon>
        <taxon>Leptomonas</taxon>
    </lineage>
</organism>
<dbReference type="OrthoDB" id="299748at2759"/>
<feature type="region of interest" description="Disordered" evidence="1">
    <location>
        <begin position="1"/>
        <end position="41"/>
    </location>
</feature>
<evidence type="ECO:0000259" key="3">
    <source>
        <dbReference type="PROSITE" id="PS50911"/>
    </source>
</evidence>
<dbReference type="GO" id="GO:0016874">
    <property type="term" value="F:ligase activity"/>
    <property type="evidence" value="ECO:0007669"/>
    <property type="project" value="TreeGrafter"/>
</dbReference>
<dbReference type="PANTHER" id="PTHR30094:SF14">
    <property type="entry name" value="D-ALANYL-GLYCYL ENDOPEPTIDASE-LIKE PROTEIN"/>
    <property type="match status" value="1"/>
</dbReference>
<dbReference type="OMA" id="PSNAAIC"/>
<gene>
    <name evidence="4" type="ORF">ABL78_7882</name>
</gene>
<dbReference type="Proteomes" id="UP000038009">
    <property type="component" value="Unassembled WGS sequence"/>
</dbReference>
<dbReference type="AlphaFoldDB" id="A0A0N1PB04"/>
<feature type="compositionally biased region" description="Polar residues" evidence="1">
    <location>
        <begin position="1"/>
        <end position="11"/>
    </location>
</feature>
<sequence>MRNRSSQSSNVLLGDNASEVTSSSSSVGGAPPPPTPQDRAPKIKSAALCDDYAVKLRHEAADLERRRPSFWSMRCSSSIFVGLLLWALIGLVVCYKINEHPPLSDSSKALITTESALPDYCRGNYCFEDNGTEPFGAVLGAHDGVYAYGNCYAQGCISLLDFEYPIPLPPGSHTLLDAPEATTRLMRTGMKWQCVEYARRYWMLRGKPAQAVFGSVEGAADMWSDLSFVTLLDNVSTAPLFKYANGAVVGYGGSAPRVGDLVIYPRDNEGKVPYGHVAVIVRVELPEEEDSQPQAALEGRVYLAEQNWYNNPWPEPYHNYSRWLPLRVTAPPQGTALQYTIHDDYHPIQGWMRYGDP</sequence>
<dbReference type="SUPFAM" id="SSF54001">
    <property type="entry name" value="Cysteine proteinases"/>
    <property type="match status" value="1"/>
</dbReference>
<dbReference type="InterPro" id="IPR038765">
    <property type="entry name" value="Papain-like_cys_pep_sf"/>
</dbReference>
<protein>
    <submittedName>
        <fullName evidence="4">Putative D-alanyl-glycyl endopeptidase-like protein cysteine peptidase Clan CA family C51</fullName>
    </submittedName>
</protein>
<evidence type="ECO:0000313" key="4">
    <source>
        <dbReference type="EMBL" id="KPI83093.1"/>
    </source>
</evidence>
<keyword evidence="5" id="KW-1185">Reference proteome</keyword>